<dbReference type="Pfam" id="PF13855">
    <property type="entry name" value="LRR_8"/>
    <property type="match status" value="2"/>
</dbReference>
<comment type="caution">
    <text evidence="13">The sequence shown here is derived from an EMBL/GenBank/DDBJ whole genome shotgun (WGS) entry which is preliminary data.</text>
</comment>
<evidence type="ECO:0000313" key="14">
    <source>
        <dbReference type="Proteomes" id="UP001341840"/>
    </source>
</evidence>
<evidence type="ECO:0000256" key="3">
    <source>
        <dbReference type="ARBA" id="ARBA00022692"/>
    </source>
</evidence>
<evidence type="ECO:0000256" key="9">
    <source>
        <dbReference type="ARBA" id="ARBA00023180"/>
    </source>
</evidence>
<keyword evidence="5" id="KW-0677">Repeat</keyword>
<evidence type="ECO:0000313" key="13">
    <source>
        <dbReference type="EMBL" id="MED6124837.1"/>
    </source>
</evidence>
<keyword evidence="2" id="KW-0433">Leucine-rich repeat</keyword>
<evidence type="ECO:0000256" key="6">
    <source>
        <dbReference type="ARBA" id="ARBA00022989"/>
    </source>
</evidence>
<dbReference type="InterPro" id="IPR013210">
    <property type="entry name" value="LRR_N_plant-typ"/>
</dbReference>
<dbReference type="SUPFAM" id="SSF56112">
    <property type="entry name" value="Protein kinase-like (PK-like)"/>
    <property type="match status" value="1"/>
</dbReference>
<dbReference type="PRINTS" id="PR00019">
    <property type="entry name" value="LEURICHRPT"/>
</dbReference>
<evidence type="ECO:0000256" key="2">
    <source>
        <dbReference type="ARBA" id="ARBA00022614"/>
    </source>
</evidence>
<dbReference type="InterPro" id="IPR032675">
    <property type="entry name" value="LRR_dom_sf"/>
</dbReference>
<dbReference type="Gene3D" id="3.80.10.10">
    <property type="entry name" value="Ribonuclease Inhibitor"/>
    <property type="match status" value="2"/>
</dbReference>
<evidence type="ECO:0000256" key="10">
    <source>
        <dbReference type="SAM" id="MobiDB-lite"/>
    </source>
</evidence>
<dbReference type="InterPro" id="IPR003591">
    <property type="entry name" value="Leu-rich_rpt_typical-subtyp"/>
</dbReference>
<dbReference type="Pfam" id="PF00560">
    <property type="entry name" value="LRR_1"/>
    <property type="match status" value="2"/>
</dbReference>
<evidence type="ECO:0000256" key="1">
    <source>
        <dbReference type="ARBA" id="ARBA00004167"/>
    </source>
</evidence>
<dbReference type="InterPro" id="IPR001611">
    <property type="entry name" value="Leu-rich_rpt"/>
</dbReference>
<feature type="transmembrane region" description="Helical" evidence="11">
    <location>
        <begin position="7"/>
        <end position="28"/>
    </location>
</feature>
<feature type="region of interest" description="Disordered" evidence="10">
    <location>
        <begin position="442"/>
        <end position="461"/>
    </location>
</feature>
<organism evidence="13 14">
    <name type="scientific">Stylosanthes scabra</name>
    <dbReference type="NCBI Taxonomy" id="79078"/>
    <lineage>
        <taxon>Eukaryota</taxon>
        <taxon>Viridiplantae</taxon>
        <taxon>Streptophyta</taxon>
        <taxon>Embryophyta</taxon>
        <taxon>Tracheophyta</taxon>
        <taxon>Spermatophyta</taxon>
        <taxon>Magnoliopsida</taxon>
        <taxon>eudicotyledons</taxon>
        <taxon>Gunneridae</taxon>
        <taxon>Pentapetalae</taxon>
        <taxon>rosids</taxon>
        <taxon>fabids</taxon>
        <taxon>Fabales</taxon>
        <taxon>Fabaceae</taxon>
        <taxon>Papilionoideae</taxon>
        <taxon>50 kb inversion clade</taxon>
        <taxon>dalbergioids sensu lato</taxon>
        <taxon>Dalbergieae</taxon>
        <taxon>Pterocarpus clade</taxon>
        <taxon>Stylosanthes</taxon>
    </lineage>
</organism>
<dbReference type="PROSITE" id="PS51450">
    <property type="entry name" value="LRR"/>
    <property type="match status" value="1"/>
</dbReference>
<feature type="compositionally biased region" description="Polar residues" evidence="10">
    <location>
        <begin position="442"/>
        <end position="451"/>
    </location>
</feature>
<dbReference type="PANTHER" id="PTHR47986">
    <property type="entry name" value="OSJNBA0070M12.3 PROTEIN"/>
    <property type="match status" value="1"/>
</dbReference>
<dbReference type="SUPFAM" id="SSF52047">
    <property type="entry name" value="RNI-like"/>
    <property type="match status" value="1"/>
</dbReference>
<keyword evidence="9" id="KW-0325">Glycoprotein</keyword>
<dbReference type="InterPro" id="IPR011009">
    <property type="entry name" value="Kinase-like_dom_sf"/>
</dbReference>
<reference evidence="13 14" key="1">
    <citation type="journal article" date="2023" name="Plants (Basel)">
        <title>Bridging the Gap: Combining Genomics and Transcriptomics Approaches to Understand Stylosanthes scabra, an Orphan Legume from the Brazilian Caatinga.</title>
        <authorList>
            <person name="Ferreira-Neto J.R.C."/>
            <person name="da Silva M.D."/>
            <person name="Binneck E."/>
            <person name="de Melo N.F."/>
            <person name="da Silva R.H."/>
            <person name="de Melo A.L.T.M."/>
            <person name="Pandolfi V."/>
            <person name="Bustamante F.O."/>
            <person name="Brasileiro-Vidal A.C."/>
            <person name="Benko-Iseppon A.M."/>
        </authorList>
    </citation>
    <scope>NUCLEOTIDE SEQUENCE [LARGE SCALE GENOMIC DNA]</scope>
    <source>
        <tissue evidence="13">Leaves</tissue>
    </source>
</reference>
<dbReference type="PROSITE" id="PS50011">
    <property type="entry name" value="PROTEIN_KINASE_DOM"/>
    <property type="match status" value="1"/>
</dbReference>
<evidence type="ECO:0000256" key="11">
    <source>
        <dbReference type="SAM" id="Phobius"/>
    </source>
</evidence>
<keyword evidence="8" id="KW-0675">Receptor</keyword>
<accession>A0ABU6RL56</accession>
<dbReference type="InterPro" id="IPR052422">
    <property type="entry name" value="Auxin_Ser/Thr_Kinase"/>
</dbReference>
<sequence>MAEPNSLIGIAIFFFFFFSIMCVSVLSIDNDGLSHEEAAYLLMLRDSLSPLGSYWLDNTSMCAWKGVDCISTFGTNSKYVDRINLMSMGLTGTVPLGLNDSLFRLSYLNLAYNSLSSPMPSLANLSYLQSVYLYSNNFNSIPHGFFQGLNDLEYINLSNNTNLPPWTFPAELTSISSSLKFLILSATNLRGFLPEIFDSFPVLDTLDLSENNLSGLLPKSFAKLRRFRALDLSNQKGKTKLLGTIQFLSYSPELSYVNLEGNSFQGSIPDLSNRTDPLDLLLANNRLTGGPLPIFNDSTTEVTFGGNGFCLNHSGPCDYRVTTLLQVAEAFGYPFLLAKSWRRNNPCQGWDFITCHNNGNIRTVNLTNLNLMGAISPAFQNLTDLYQLYLGGNKLSGSIPESLTTLQHLKILDVSNNNLSGNIPPFSNKMKLVTAGNALLRQSQPQPNGTHRPSAPASRPSLSPPWIQGISMVGVGVIVIFIAIVYDQRRCFSLLQRMIRKKEAFVEQKVDELLKSYDFGLAKICKMDESIVSILGIRGTSGYIAPEMFSRMYDGVSHKSDVYSYGMLILEMIGGRKN</sequence>
<evidence type="ECO:0000256" key="7">
    <source>
        <dbReference type="ARBA" id="ARBA00023136"/>
    </source>
</evidence>
<keyword evidence="3 11" id="KW-0812">Transmembrane</keyword>
<evidence type="ECO:0000259" key="12">
    <source>
        <dbReference type="PROSITE" id="PS50011"/>
    </source>
</evidence>
<keyword evidence="14" id="KW-1185">Reference proteome</keyword>
<evidence type="ECO:0000256" key="5">
    <source>
        <dbReference type="ARBA" id="ARBA00022737"/>
    </source>
</evidence>
<dbReference type="PANTHER" id="PTHR47986:SF10">
    <property type="entry name" value="RECEPTOR-LIKE KINASE TMK4"/>
    <property type="match status" value="1"/>
</dbReference>
<proteinExistence type="predicted"/>
<comment type="subcellular location">
    <subcellularLocation>
        <location evidence="1">Membrane</location>
        <topology evidence="1">Single-pass membrane protein</topology>
    </subcellularLocation>
</comment>
<protein>
    <recommendedName>
        <fullName evidence="12">Protein kinase domain-containing protein</fullName>
    </recommendedName>
</protein>
<dbReference type="SMART" id="SM00369">
    <property type="entry name" value="LRR_TYP"/>
    <property type="match status" value="4"/>
</dbReference>
<dbReference type="Pfam" id="PF08263">
    <property type="entry name" value="LRRNT_2"/>
    <property type="match status" value="2"/>
</dbReference>
<feature type="compositionally biased region" description="Low complexity" evidence="10">
    <location>
        <begin position="452"/>
        <end position="461"/>
    </location>
</feature>
<feature type="domain" description="Protein kinase" evidence="12">
    <location>
        <begin position="350"/>
        <end position="578"/>
    </location>
</feature>
<evidence type="ECO:0000256" key="4">
    <source>
        <dbReference type="ARBA" id="ARBA00022729"/>
    </source>
</evidence>
<dbReference type="EMBL" id="JASCZI010030794">
    <property type="protein sequence ID" value="MED6124837.1"/>
    <property type="molecule type" value="Genomic_DNA"/>
</dbReference>
<keyword evidence="4" id="KW-0732">Signal</keyword>
<keyword evidence="7 11" id="KW-0472">Membrane</keyword>
<dbReference type="Pfam" id="PF00069">
    <property type="entry name" value="Pkinase"/>
    <property type="match status" value="1"/>
</dbReference>
<dbReference type="InterPro" id="IPR000719">
    <property type="entry name" value="Prot_kinase_dom"/>
</dbReference>
<feature type="transmembrane region" description="Helical" evidence="11">
    <location>
        <begin position="466"/>
        <end position="486"/>
    </location>
</feature>
<dbReference type="Proteomes" id="UP001341840">
    <property type="component" value="Unassembled WGS sequence"/>
</dbReference>
<evidence type="ECO:0000256" key="8">
    <source>
        <dbReference type="ARBA" id="ARBA00023170"/>
    </source>
</evidence>
<gene>
    <name evidence="13" type="ORF">PIB30_062703</name>
</gene>
<name>A0ABU6RL56_9FABA</name>
<dbReference type="Gene3D" id="1.10.510.10">
    <property type="entry name" value="Transferase(Phosphotransferase) domain 1"/>
    <property type="match status" value="1"/>
</dbReference>
<keyword evidence="6 11" id="KW-1133">Transmembrane helix</keyword>